<dbReference type="SUPFAM" id="SSF55031">
    <property type="entry name" value="Bacterial exopeptidase dimerisation domain"/>
    <property type="match status" value="1"/>
</dbReference>
<gene>
    <name evidence="2" type="ORF">WMW72_28875</name>
</gene>
<keyword evidence="3" id="KW-1185">Reference proteome</keyword>
<dbReference type="InterPro" id="IPR017439">
    <property type="entry name" value="Amidohydrolase"/>
</dbReference>
<dbReference type="InterPro" id="IPR011650">
    <property type="entry name" value="Peptidase_M20_dimer"/>
</dbReference>
<comment type="caution">
    <text evidence="2">The sequence shown here is derived from an EMBL/GenBank/DDBJ whole genome shotgun (WGS) entry which is preliminary data.</text>
</comment>
<dbReference type="NCBIfam" id="TIGR01891">
    <property type="entry name" value="amidohydrolases"/>
    <property type="match status" value="1"/>
</dbReference>
<evidence type="ECO:0000313" key="3">
    <source>
        <dbReference type="Proteomes" id="UP001469365"/>
    </source>
</evidence>
<accession>A0ABU9DUX3</accession>
<dbReference type="SUPFAM" id="SSF53187">
    <property type="entry name" value="Zn-dependent exopeptidases"/>
    <property type="match status" value="1"/>
</dbReference>
<dbReference type="RefSeq" id="WP_341419062.1">
    <property type="nucleotide sequence ID" value="NZ_JBBPCC010000025.1"/>
</dbReference>
<reference evidence="2 3" key="1">
    <citation type="submission" date="2024-04" db="EMBL/GenBank/DDBJ databases">
        <title>draft genome sequnece of Paenibacillus filicis.</title>
        <authorList>
            <person name="Kim D.-U."/>
        </authorList>
    </citation>
    <scope>NUCLEOTIDE SEQUENCE [LARGE SCALE GENOMIC DNA]</scope>
    <source>
        <strain evidence="2 3">KACC14197</strain>
    </source>
</reference>
<evidence type="ECO:0000313" key="2">
    <source>
        <dbReference type="EMBL" id="MEK8131928.1"/>
    </source>
</evidence>
<dbReference type="PANTHER" id="PTHR11014:SF63">
    <property type="entry name" value="METALLOPEPTIDASE, PUTATIVE (AFU_ORTHOLOGUE AFUA_6G09600)-RELATED"/>
    <property type="match status" value="1"/>
</dbReference>
<evidence type="ECO:0000259" key="1">
    <source>
        <dbReference type="Pfam" id="PF07687"/>
    </source>
</evidence>
<dbReference type="PANTHER" id="PTHR11014">
    <property type="entry name" value="PEPTIDASE M20 FAMILY MEMBER"/>
    <property type="match status" value="1"/>
</dbReference>
<dbReference type="Pfam" id="PF01546">
    <property type="entry name" value="Peptidase_M20"/>
    <property type="match status" value="1"/>
</dbReference>
<dbReference type="PIRSF" id="PIRSF005962">
    <property type="entry name" value="Pept_M20D_amidohydro"/>
    <property type="match status" value="1"/>
</dbReference>
<feature type="domain" description="Peptidase M20 dimerisation" evidence="1">
    <location>
        <begin position="187"/>
        <end position="280"/>
    </location>
</feature>
<organism evidence="2 3">
    <name type="scientific">Paenibacillus filicis</name>
    <dbReference type="NCBI Taxonomy" id="669464"/>
    <lineage>
        <taxon>Bacteria</taxon>
        <taxon>Bacillati</taxon>
        <taxon>Bacillota</taxon>
        <taxon>Bacilli</taxon>
        <taxon>Bacillales</taxon>
        <taxon>Paenibacillaceae</taxon>
        <taxon>Paenibacillus</taxon>
    </lineage>
</organism>
<dbReference type="InterPro" id="IPR036264">
    <property type="entry name" value="Bact_exopeptidase_dim_dom"/>
</dbReference>
<name>A0ABU9DUX3_9BACL</name>
<dbReference type="EMBL" id="JBBPCC010000025">
    <property type="protein sequence ID" value="MEK8131928.1"/>
    <property type="molecule type" value="Genomic_DNA"/>
</dbReference>
<proteinExistence type="predicted"/>
<dbReference type="Gene3D" id="3.30.70.360">
    <property type="match status" value="1"/>
</dbReference>
<protein>
    <submittedName>
        <fullName evidence="2">Amidohydrolase</fullName>
    </submittedName>
</protein>
<dbReference type="Pfam" id="PF07687">
    <property type="entry name" value="M20_dimer"/>
    <property type="match status" value="1"/>
</dbReference>
<sequence length="398" mass="43743">MDIYEALEAAYPDMVEWRRHLHRHPELSYQESATAAFVAEKLRGWGLEVREQAGKGHGVVARLRGLEDGPTVALRADMDALPIQDEKSCEYASTVPGVMHACGHDAHTSTLLAVAKVLSERREQIRGQLVFVFQPAEETTPGGALGMIEDGVLDQVDVMYGIHLWTPFEVGTAACKPGPAMAAADEFVLGIKGKGGHGGLPHEAIDSVFIASQLVVNLQSIVSRSADPTEPCVVSVGSIHSGTTFNIIAETATLKGTVRTFNKELRMKVRKRLETIVEQTCLMHGASYTLEYKMGYPPVVNHASEAERFFRTAPQTFGNDRTLLSPLIMAGEDYAYYLEKVPGCFMFVGAGHPEKGIVYPHHHPKFDIDETSMLYAAKLFVNMTLDYLEQNRLSIAVK</sequence>
<dbReference type="Gene3D" id="3.40.630.10">
    <property type="entry name" value="Zn peptidases"/>
    <property type="match status" value="1"/>
</dbReference>
<dbReference type="Proteomes" id="UP001469365">
    <property type="component" value="Unassembled WGS sequence"/>
</dbReference>
<dbReference type="InterPro" id="IPR002933">
    <property type="entry name" value="Peptidase_M20"/>
</dbReference>